<proteinExistence type="predicted"/>
<reference evidence="1" key="1">
    <citation type="journal article" date="2021" name="bioRxiv">
        <title>Whole Genome Assembly and Annotation of Northern Wild Rice, Zizania palustris L., Supports a Whole Genome Duplication in the Zizania Genus.</title>
        <authorList>
            <person name="Haas M."/>
            <person name="Kono T."/>
            <person name="Macchietto M."/>
            <person name="Millas R."/>
            <person name="McGilp L."/>
            <person name="Shao M."/>
            <person name="Duquette J."/>
            <person name="Hirsch C.N."/>
            <person name="Kimball J."/>
        </authorList>
    </citation>
    <scope>NUCLEOTIDE SEQUENCE</scope>
    <source>
        <tissue evidence="1">Fresh leaf tissue</tissue>
    </source>
</reference>
<accession>A0A8J5S1F1</accession>
<sequence>MTHLDFPAGYAMACYSFHVTELALERLQQQLSHASCFKLISVLIWQTMAKIRALKEVNMETMVKTDMSVRIDKSLANEQTIGYV</sequence>
<protein>
    <submittedName>
        <fullName evidence="1">Uncharacterized protein</fullName>
    </submittedName>
</protein>
<comment type="caution">
    <text evidence="1">The sequence shown here is derived from an EMBL/GenBank/DDBJ whole genome shotgun (WGS) entry which is preliminary data.</text>
</comment>
<dbReference type="AlphaFoldDB" id="A0A8J5S1F1"/>
<dbReference type="EMBL" id="JAAALK010000285">
    <property type="protein sequence ID" value="KAG8065426.1"/>
    <property type="molecule type" value="Genomic_DNA"/>
</dbReference>
<dbReference type="Proteomes" id="UP000729402">
    <property type="component" value="Unassembled WGS sequence"/>
</dbReference>
<gene>
    <name evidence="1" type="ORF">GUJ93_ZPchr0004g39770</name>
</gene>
<dbReference type="OrthoDB" id="1862401at2759"/>
<reference evidence="1" key="2">
    <citation type="submission" date="2021-02" db="EMBL/GenBank/DDBJ databases">
        <authorList>
            <person name="Kimball J.A."/>
            <person name="Haas M.W."/>
            <person name="Macchietto M."/>
            <person name="Kono T."/>
            <person name="Duquette J."/>
            <person name="Shao M."/>
        </authorList>
    </citation>
    <scope>NUCLEOTIDE SEQUENCE</scope>
    <source>
        <tissue evidence="1">Fresh leaf tissue</tissue>
    </source>
</reference>
<evidence type="ECO:0000313" key="1">
    <source>
        <dbReference type="EMBL" id="KAG8065426.1"/>
    </source>
</evidence>
<name>A0A8J5S1F1_ZIZPA</name>
<evidence type="ECO:0000313" key="2">
    <source>
        <dbReference type="Proteomes" id="UP000729402"/>
    </source>
</evidence>
<keyword evidence="2" id="KW-1185">Reference proteome</keyword>
<organism evidence="1 2">
    <name type="scientific">Zizania palustris</name>
    <name type="common">Northern wild rice</name>
    <dbReference type="NCBI Taxonomy" id="103762"/>
    <lineage>
        <taxon>Eukaryota</taxon>
        <taxon>Viridiplantae</taxon>
        <taxon>Streptophyta</taxon>
        <taxon>Embryophyta</taxon>
        <taxon>Tracheophyta</taxon>
        <taxon>Spermatophyta</taxon>
        <taxon>Magnoliopsida</taxon>
        <taxon>Liliopsida</taxon>
        <taxon>Poales</taxon>
        <taxon>Poaceae</taxon>
        <taxon>BOP clade</taxon>
        <taxon>Oryzoideae</taxon>
        <taxon>Oryzeae</taxon>
        <taxon>Zizaniinae</taxon>
        <taxon>Zizania</taxon>
    </lineage>
</organism>